<dbReference type="InterPro" id="IPR008922">
    <property type="entry name" value="Di-copper_centre_dom_sf"/>
</dbReference>
<evidence type="ECO:0000256" key="6">
    <source>
        <dbReference type="ARBA" id="ARBA00048233"/>
    </source>
</evidence>
<keyword evidence="5" id="KW-0470">Melanin biosynthesis</keyword>
<proteinExistence type="inferred from homology"/>
<evidence type="ECO:0000256" key="8">
    <source>
        <dbReference type="SAM" id="MobiDB-lite"/>
    </source>
</evidence>
<evidence type="ECO:0000256" key="1">
    <source>
        <dbReference type="ARBA" id="ARBA00009928"/>
    </source>
</evidence>
<dbReference type="PRINTS" id="PR00092">
    <property type="entry name" value="TYROSINASE"/>
</dbReference>
<name>A0AAV9I026_9PEZI</name>
<dbReference type="InterPro" id="IPR050316">
    <property type="entry name" value="Tyrosinase/Hemocyanin"/>
</dbReference>
<keyword evidence="11" id="KW-1185">Reference proteome</keyword>
<dbReference type="Gene3D" id="1.10.1280.10">
    <property type="entry name" value="Di-copper center containing domain from catechol oxidase"/>
    <property type="match status" value="1"/>
</dbReference>
<feature type="compositionally biased region" description="Basic and acidic residues" evidence="8">
    <location>
        <begin position="1270"/>
        <end position="1279"/>
    </location>
</feature>
<evidence type="ECO:0000313" key="10">
    <source>
        <dbReference type="EMBL" id="KAK4466331.1"/>
    </source>
</evidence>
<evidence type="ECO:0000313" key="11">
    <source>
        <dbReference type="Proteomes" id="UP001321749"/>
    </source>
</evidence>
<organism evidence="10 11">
    <name type="scientific">Cladorrhinum samala</name>
    <dbReference type="NCBI Taxonomy" id="585594"/>
    <lineage>
        <taxon>Eukaryota</taxon>
        <taxon>Fungi</taxon>
        <taxon>Dikarya</taxon>
        <taxon>Ascomycota</taxon>
        <taxon>Pezizomycotina</taxon>
        <taxon>Sordariomycetes</taxon>
        <taxon>Sordariomycetidae</taxon>
        <taxon>Sordariales</taxon>
        <taxon>Podosporaceae</taxon>
        <taxon>Cladorrhinum</taxon>
    </lineage>
</organism>
<accession>A0AAV9I026</accession>
<gene>
    <name evidence="10" type="ORF">QBC42DRAFT_282409</name>
</gene>
<reference evidence="10" key="2">
    <citation type="submission" date="2023-06" db="EMBL/GenBank/DDBJ databases">
        <authorList>
            <consortium name="Lawrence Berkeley National Laboratory"/>
            <person name="Mondo S.J."/>
            <person name="Hensen N."/>
            <person name="Bonometti L."/>
            <person name="Westerberg I."/>
            <person name="Brannstrom I.O."/>
            <person name="Guillou S."/>
            <person name="Cros-Aarteil S."/>
            <person name="Calhoun S."/>
            <person name="Haridas S."/>
            <person name="Kuo A."/>
            <person name="Pangilinan J."/>
            <person name="Riley R."/>
            <person name="Labutti K."/>
            <person name="Andreopoulos B."/>
            <person name="Lipzen A."/>
            <person name="Chen C."/>
            <person name="Yanf M."/>
            <person name="Daum C."/>
            <person name="Ng V."/>
            <person name="Clum A."/>
            <person name="Steindorff A."/>
            <person name="Ohm R."/>
            <person name="Martin F."/>
            <person name="Silar P."/>
            <person name="Natvig D."/>
            <person name="Lalanne C."/>
            <person name="Gautier V."/>
            <person name="Ament-Velasquez S.L."/>
            <person name="Kruys A."/>
            <person name="Hutchinson M.I."/>
            <person name="Powell A.J."/>
            <person name="Barry K."/>
            <person name="Miller A.N."/>
            <person name="Grigoriev I.V."/>
            <person name="Debuchy R."/>
            <person name="Gladieux P."/>
            <person name="Thoren M.H."/>
            <person name="Johannesson H."/>
        </authorList>
    </citation>
    <scope>NUCLEOTIDE SEQUENCE</scope>
    <source>
        <strain evidence="10">PSN324</strain>
    </source>
</reference>
<comment type="catalytic activity">
    <reaction evidence="7">
        <text>L-tyrosine + O2 = L-dopaquinone + H2O</text>
        <dbReference type="Rhea" id="RHEA:18117"/>
        <dbReference type="ChEBI" id="CHEBI:15377"/>
        <dbReference type="ChEBI" id="CHEBI:15379"/>
        <dbReference type="ChEBI" id="CHEBI:57924"/>
        <dbReference type="ChEBI" id="CHEBI:58315"/>
        <dbReference type="EC" id="1.14.18.1"/>
    </reaction>
</comment>
<feature type="domain" description="Tyrosinase copper-binding" evidence="9">
    <location>
        <begin position="1098"/>
        <end position="1109"/>
    </location>
</feature>
<comment type="similarity">
    <text evidence="1">Belongs to the tyrosinase family.</text>
</comment>
<dbReference type="Pfam" id="PF00264">
    <property type="entry name" value="Tyrosinase"/>
    <property type="match status" value="1"/>
</dbReference>
<dbReference type="Proteomes" id="UP001321749">
    <property type="component" value="Unassembled WGS sequence"/>
</dbReference>
<protein>
    <recommendedName>
        <fullName evidence="2">tyrosinase</fullName>
        <ecNumber evidence="2">1.14.18.1</ecNumber>
    </recommendedName>
</protein>
<dbReference type="SUPFAM" id="SSF48056">
    <property type="entry name" value="Di-copper centre-containing domain"/>
    <property type="match status" value="1"/>
</dbReference>
<evidence type="ECO:0000256" key="3">
    <source>
        <dbReference type="ARBA" id="ARBA00022723"/>
    </source>
</evidence>
<dbReference type="InterPro" id="IPR002227">
    <property type="entry name" value="Tyrosinase_Cu-bd"/>
</dbReference>
<dbReference type="GO" id="GO:0042438">
    <property type="term" value="P:melanin biosynthetic process"/>
    <property type="evidence" value="ECO:0007669"/>
    <property type="project" value="UniProtKB-KW"/>
</dbReference>
<dbReference type="PANTHER" id="PTHR11474:SF76">
    <property type="entry name" value="SHKT DOMAIN-CONTAINING PROTEIN"/>
    <property type="match status" value="1"/>
</dbReference>
<evidence type="ECO:0000256" key="2">
    <source>
        <dbReference type="ARBA" id="ARBA00011906"/>
    </source>
</evidence>
<dbReference type="PROSITE" id="PS00498">
    <property type="entry name" value="TYROSINASE_2"/>
    <property type="match status" value="1"/>
</dbReference>
<evidence type="ECO:0000259" key="9">
    <source>
        <dbReference type="PROSITE" id="PS00498"/>
    </source>
</evidence>
<keyword evidence="4" id="KW-0186">Copper</keyword>
<dbReference type="EMBL" id="MU864932">
    <property type="protein sequence ID" value="KAK4466331.1"/>
    <property type="molecule type" value="Genomic_DNA"/>
</dbReference>
<sequence>MSDPEPPLPDPEPTSYLYWKEFSRNWNEDKDHRADDAFLSANFVDFFGKWLQGKTDDSPNSFIQSFDELVKVFWKDPDTYETHIFMVADGSFVEKHPWDGFSPGARVVAVVHRPGHHAFDTKPDERTLCIVGSSDLTSLKGFLQVISWDGRSFRYYQRDILDEPPVPWGYWCYFGSSTDAFGSNSYLGPFNGHVNGSVIMKELHEPWIHWYDPSSPGTFISSLTDDNKKTFRQAPYLTQEGLDLLSALTKGPDKLETMITNGVRNWFETRLINDFFGGDTGKSTLVPSPPNIHRWAAHMFLTTTINMGTATMEDDTNFNIPLHHFFDNEALSTPGISTLLSGVPGLDDFKASISQEEYDTVLDTLELCMIKDYKLDANKGESRDAPPADYFELPLNSLARGDKDPNQPDYVGFRFLAHNSEGQAGRPFHFLHSSLEDAQGIRKVQTLKQQGRDKFLGLFSQRTFSAIMMLDFWNPVYSWKRGVLMRYVPPETTWDSTTGTYDLEARFIQNVTNSDCVKSGLTDSPEYQFLQLLKVPLEDHQRKIAGYLAAIQERLGNPDTRLHTIIDYFKLAESRRRIYRPLPLDEFGATMPYAKAIPFGSRILEMRPDGTVGEIDPHGQKFLDEWTASLSGFDPVIIPPIPIGGNFGGFTAATANFVPKSGGPVPISALPRPALLALPCQSKLRTGTTTGNVLAQIGCPYTKHSQPRQTHSPKAHEAKITNQFTTMNIKSQSTTTPRTTGTPNWEDDILPLITKPYWITPESRAIKKGKSWITAMDYYSNHAWALTKYEDVVKRAVSIYRHLRSKSMPITKDLADYWPEESLEIFRAWANAGFPRDAKDPTAIPKTVIPKPIDPPVTYRVRRDIMSMTAEELAVYQAKLDDRLGARELGSMWQKLGLLHAEWCLHYQEATFPWHRAFLLHVETVLDGYPIPYWNGYSASSSKADSPFAGIPRVFFEKTYIHPTLKVARPNPLRYALSLNGKSKSGNPADHSVVRHPVLEAGRPAGEVSTEAWKQKIALVELYHKQIAHALSQSTYTSSPTAQKWGIPWANILTFSEDQDDKDYPFRFDFDGLFEQVHDNFHGWVGPDMADNTYTAFDPIFLSYHANMDRLAGMFMDSHVESQYTARFPLQPFVEGRDAKKGGLREGQLDVDYTESRKWAFVTVGDMVKDVRSLGYMYAPPVDPDYVPGPADGNLKSSGEVGTFSATINGLGAAEELLPPVQRFEATGGKAITLPAFNLKSPATSNSSSSSSSSICNSTGGACARASNTTEEKKEDPETKKKKIPYVVFMGVGCTSKSYTINVFTANAASVDPDPVGNPDFIGQITRLGMGPAGDVTIKNKSSRKCRVPEASRVLSAAGFEDRLGGSTDEDGEAKEKEKVKIVVTDLETGKVVGKEVYGELPGFEPRIVWLATY</sequence>
<evidence type="ECO:0000256" key="4">
    <source>
        <dbReference type="ARBA" id="ARBA00023008"/>
    </source>
</evidence>
<comment type="caution">
    <text evidence="10">The sequence shown here is derived from an EMBL/GenBank/DDBJ whole genome shotgun (WGS) entry which is preliminary data.</text>
</comment>
<dbReference type="GO" id="GO:0004503">
    <property type="term" value="F:tyrosinase activity"/>
    <property type="evidence" value="ECO:0007669"/>
    <property type="project" value="UniProtKB-EC"/>
</dbReference>
<dbReference type="EC" id="1.14.18.1" evidence="2"/>
<dbReference type="GO" id="GO:0046872">
    <property type="term" value="F:metal ion binding"/>
    <property type="evidence" value="ECO:0007669"/>
    <property type="project" value="UniProtKB-KW"/>
</dbReference>
<evidence type="ECO:0000256" key="5">
    <source>
        <dbReference type="ARBA" id="ARBA00023101"/>
    </source>
</evidence>
<keyword evidence="3" id="KW-0479">Metal-binding</keyword>
<evidence type="ECO:0000256" key="7">
    <source>
        <dbReference type="ARBA" id="ARBA00048881"/>
    </source>
</evidence>
<feature type="region of interest" description="Disordered" evidence="8">
    <location>
        <begin position="1260"/>
        <end position="1280"/>
    </location>
</feature>
<comment type="catalytic activity">
    <reaction evidence="6">
        <text>2 L-dopa + O2 = 2 L-dopaquinone + 2 H2O</text>
        <dbReference type="Rhea" id="RHEA:34287"/>
        <dbReference type="ChEBI" id="CHEBI:15377"/>
        <dbReference type="ChEBI" id="CHEBI:15379"/>
        <dbReference type="ChEBI" id="CHEBI:57504"/>
        <dbReference type="ChEBI" id="CHEBI:57924"/>
        <dbReference type="EC" id="1.14.18.1"/>
    </reaction>
</comment>
<reference evidence="10" key="1">
    <citation type="journal article" date="2023" name="Mol. Phylogenet. Evol.">
        <title>Genome-scale phylogeny and comparative genomics of the fungal order Sordariales.</title>
        <authorList>
            <person name="Hensen N."/>
            <person name="Bonometti L."/>
            <person name="Westerberg I."/>
            <person name="Brannstrom I.O."/>
            <person name="Guillou S."/>
            <person name="Cros-Aarteil S."/>
            <person name="Calhoun S."/>
            <person name="Haridas S."/>
            <person name="Kuo A."/>
            <person name="Mondo S."/>
            <person name="Pangilinan J."/>
            <person name="Riley R."/>
            <person name="LaButti K."/>
            <person name="Andreopoulos B."/>
            <person name="Lipzen A."/>
            <person name="Chen C."/>
            <person name="Yan M."/>
            <person name="Daum C."/>
            <person name="Ng V."/>
            <person name="Clum A."/>
            <person name="Steindorff A."/>
            <person name="Ohm R.A."/>
            <person name="Martin F."/>
            <person name="Silar P."/>
            <person name="Natvig D.O."/>
            <person name="Lalanne C."/>
            <person name="Gautier V."/>
            <person name="Ament-Velasquez S.L."/>
            <person name="Kruys A."/>
            <person name="Hutchinson M.I."/>
            <person name="Powell A.J."/>
            <person name="Barry K."/>
            <person name="Miller A.N."/>
            <person name="Grigoriev I.V."/>
            <person name="Debuchy R."/>
            <person name="Gladieux P."/>
            <person name="Hiltunen Thoren M."/>
            <person name="Johannesson H."/>
        </authorList>
    </citation>
    <scope>NUCLEOTIDE SEQUENCE</scope>
    <source>
        <strain evidence="10">PSN324</strain>
    </source>
</reference>
<dbReference type="PANTHER" id="PTHR11474">
    <property type="entry name" value="TYROSINASE FAMILY MEMBER"/>
    <property type="match status" value="1"/>
</dbReference>